<proteinExistence type="predicted"/>
<organism evidence="1 2">
    <name type="scientific">Avena sativa</name>
    <name type="common">Oat</name>
    <dbReference type="NCBI Taxonomy" id="4498"/>
    <lineage>
        <taxon>Eukaryota</taxon>
        <taxon>Viridiplantae</taxon>
        <taxon>Streptophyta</taxon>
        <taxon>Embryophyta</taxon>
        <taxon>Tracheophyta</taxon>
        <taxon>Spermatophyta</taxon>
        <taxon>Magnoliopsida</taxon>
        <taxon>Liliopsida</taxon>
        <taxon>Poales</taxon>
        <taxon>Poaceae</taxon>
        <taxon>BOP clade</taxon>
        <taxon>Pooideae</taxon>
        <taxon>Poodae</taxon>
        <taxon>Poeae</taxon>
        <taxon>Poeae Chloroplast Group 1 (Aveneae type)</taxon>
        <taxon>Aveninae</taxon>
        <taxon>Avena</taxon>
    </lineage>
</organism>
<evidence type="ECO:0000313" key="2">
    <source>
        <dbReference type="Proteomes" id="UP001732700"/>
    </source>
</evidence>
<dbReference type="Proteomes" id="UP001732700">
    <property type="component" value="Chromosome 6C"/>
</dbReference>
<name>A0ACD5Z5S7_AVESA</name>
<evidence type="ECO:0000313" key="1">
    <source>
        <dbReference type="EnsemblPlants" id="AVESA.00010b.r2.6CG1103890.1.CDS"/>
    </source>
</evidence>
<reference evidence="1" key="1">
    <citation type="submission" date="2021-05" db="EMBL/GenBank/DDBJ databases">
        <authorList>
            <person name="Scholz U."/>
            <person name="Mascher M."/>
            <person name="Fiebig A."/>
        </authorList>
    </citation>
    <scope>NUCLEOTIDE SEQUENCE [LARGE SCALE GENOMIC DNA]</scope>
</reference>
<reference evidence="1" key="2">
    <citation type="submission" date="2025-09" db="UniProtKB">
        <authorList>
            <consortium name="EnsemblPlants"/>
        </authorList>
    </citation>
    <scope>IDENTIFICATION</scope>
</reference>
<dbReference type="EnsemblPlants" id="AVESA.00010b.r2.6CG1103890.1">
    <property type="protein sequence ID" value="AVESA.00010b.r2.6CG1103890.1.CDS"/>
    <property type="gene ID" value="AVESA.00010b.r2.6CG1103890"/>
</dbReference>
<accession>A0ACD5Z5S7</accession>
<sequence length="473" mass="51072">MGSSNPWTPQFGVDAMNAYFPATGGMLCADVPTFHPSMLQPDHGGYGLGLCSGGVTASDVGPQFASNNLLLASLAGQLYASASHAQRPPPHGDLLGAEEMDGVYGRSGEVTLACQGQSDARAMAPCSVSSSDSMASSTDQFSPGPSRSAVTHTSRAEPSSQQAYWPQAPPRFWPVHFAVVVARSPYAPVAQRVLNDAVGHVLRGVADDSDASGASLSLQPSSWSAVSYRDQSMASLEEHSHSHGHGGARWGEARRVRSELINMLQLMDEKYCRCLEEIQSTTAKFSGLMQPSGSIDGGGSICAPFAHRAVSSAYRALRRRITGEIMAADGRPGQHHPHRAESSMVSVVKMEQQSSSWDESAFIQKHLAVRRRPLPQQEWRPQRGLPERSVSVLKAWLFENFLHPYPQDSEKDMLAARTGLTRNQVANWFINARVRLWKPLINELHEELKRGSGGGGGPAPAAMEQMSSQYVVG</sequence>
<protein>
    <submittedName>
        <fullName evidence="1">Uncharacterized protein</fullName>
    </submittedName>
</protein>
<keyword evidence="2" id="KW-1185">Reference proteome</keyword>